<evidence type="ECO:0000313" key="2">
    <source>
        <dbReference type="EMBL" id="KAF4308223.1"/>
    </source>
</evidence>
<sequence length="253" mass="28656">MLLDKLCHKRTRSPSPLEATLSMFQRRRDWLGPGSRQEETTREERWTASGSGSGRTKRAALGQKFQSLEASLARSAASYWPAALRPRPQRSPRLNLRPEVFLNTPTRDPRPGRFCCASRPFLKPQRTQPHHLNNLLHNCAQPPATFEKLQNASPAPPRPPGYECSRKHPRPLRMLRYFKPPARLAGQMSQSVDEYIMRPLPARVCSVCSHHAAGSEWSTPSAAPQRRPSTPHNPSSLSRFRRTVACLTVEDDR</sequence>
<dbReference type="EMBL" id="WWBZ02000022">
    <property type="protein sequence ID" value="KAF4308223.1"/>
    <property type="molecule type" value="Genomic_DNA"/>
</dbReference>
<dbReference type="Proteomes" id="UP000572817">
    <property type="component" value="Unassembled WGS sequence"/>
</dbReference>
<evidence type="ECO:0000256" key="1">
    <source>
        <dbReference type="SAM" id="MobiDB-lite"/>
    </source>
</evidence>
<feature type="region of interest" description="Disordered" evidence="1">
    <location>
        <begin position="216"/>
        <end position="240"/>
    </location>
</feature>
<protein>
    <submittedName>
        <fullName evidence="2">Uncharacterized protein</fullName>
    </submittedName>
</protein>
<comment type="caution">
    <text evidence="2">The sequence shown here is derived from an EMBL/GenBank/DDBJ whole genome shotgun (WGS) entry which is preliminary data.</text>
</comment>
<feature type="region of interest" description="Disordered" evidence="1">
    <location>
        <begin position="28"/>
        <end position="58"/>
    </location>
</feature>
<reference evidence="2" key="1">
    <citation type="submission" date="2020-04" db="EMBL/GenBank/DDBJ databases">
        <title>Genome Assembly and Annotation of Botryosphaeria dothidea sdau 11-99, a Latent Pathogen of Apple Fruit Ring Rot in China.</title>
        <authorList>
            <person name="Yu C."/>
            <person name="Diao Y."/>
            <person name="Lu Q."/>
            <person name="Zhao J."/>
            <person name="Cui S."/>
            <person name="Peng C."/>
            <person name="He B."/>
            <person name="Liu H."/>
        </authorList>
    </citation>
    <scope>NUCLEOTIDE SEQUENCE [LARGE SCALE GENOMIC DNA]</scope>
    <source>
        <strain evidence="2">Sdau11-99</strain>
    </source>
</reference>
<proteinExistence type="predicted"/>
<accession>A0A8H4J041</accession>
<organism evidence="2 3">
    <name type="scientific">Botryosphaeria dothidea</name>
    <dbReference type="NCBI Taxonomy" id="55169"/>
    <lineage>
        <taxon>Eukaryota</taxon>
        <taxon>Fungi</taxon>
        <taxon>Dikarya</taxon>
        <taxon>Ascomycota</taxon>
        <taxon>Pezizomycotina</taxon>
        <taxon>Dothideomycetes</taxon>
        <taxon>Dothideomycetes incertae sedis</taxon>
        <taxon>Botryosphaeriales</taxon>
        <taxon>Botryosphaeriaceae</taxon>
        <taxon>Botryosphaeria</taxon>
    </lineage>
</organism>
<name>A0A8H4J041_9PEZI</name>
<feature type="compositionally biased region" description="Basic and acidic residues" evidence="1">
    <location>
        <begin position="28"/>
        <end position="46"/>
    </location>
</feature>
<dbReference type="AlphaFoldDB" id="A0A8H4J041"/>
<evidence type="ECO:0000313" key="3">
    <source>
        <dbReference type="Proteomes" id="UP000572817"/>
    </source>
</evidence>
<gene>
    <name evidence="2" type="ORF">GTA08_BOTSDO04223</name>
</gene>
<feature type="compositionally biased region" description="Polar residues" evidence="1">
    <location>
        <begin position="216"/>
        <end position="238"/>
    </location>
</feature>
<keyword evidence="3" id="KW-1185">Reference proteome</keyword>